<dbReference type="SUPFAM" id="SSF88723">
    <property type="entry name" value="PIN domain-like"/>
    <property type="match status" value="1"/>
</dbReference>
<dbReference type="InterPro" id="IPR022040">
    <property type="entry name" value="MKT1_N"/>
</dbReference>
<dbReference type="Pfam" id="PF00867">
    <property type="entry name" value="XPG_I"/>
    <property type="match status" value="1"/>
</dbReference>
<evidence type="ECO:0000256" key="3">
    <source>
        <dbReference type="SAM" id="MobiDB-lite"/>
    </source>
</evidence>
<reference evidence="9" key="1">
    <citation type="journal article" date="2020" name="Fungal Divers.">
        <title>Resolving the Mortierellaceae phylogeny through synthesis of multi-gene phylogenetics and phylogenomics.</title>
        <authorList>
            <person name="Vandepol N."/>
            <person name="Liber J."/>
            <person name="Desiro A."/>
            <person name="Na H."/>
            <person name="Kennedy M."/>
            <person name="Barry K."/>
            <person name="Grigoriev I.V."/>
            <person name="Miller A.N."/>
            <person name="O'Donnell K."/>
            <person name="Stajich J.E."/>
            <person name="Bonito G."/>
        </authorList>
    </citation>
    <scope>NUCLEOTIDE SEQUENCE</scope>
    <source>
        <strain evidence="9">NVP1</strain>
    </source>
</reference>
<dbReference type="AlphaFoldDB" id="A0A9P5VQZ8"/>
<feature type="transmembrane region" description="Helical" evidence="4">
    <location>
        <begin position="7"/>
        <end position="29"/>
    </location>
</feature>
<dbReference type="PANTHER" id="PTHR28229">
    <property type="entry name" value="TRANSLOCATION PROTEIN SEC66"/>
    <property type="match status" value="1"/>
</dbReference>
<comment type="similarity">
    <text evidence="2">Belongs to the XPG/RAD2 endonuclease family.</text>
</comment>
<dbReference type="CDD" id="cd09858">
    <property type="entry name" value="PIN_MKT1"/>
    <property type="match status" value="1"/>
</dbReference>
<dbReference type="Proteomes" id="UP000696485">
    <property type="component" value="Unassembled WGS sequence"/>
</dbReference>
<keyword evidence="4" id="KW-0472">Membrane</keyword>
<dbReference type="InterPro" id="IPR006086">
    <property type="entry name" value="XPG-I_dom"/>
</dbReference>
<feature type="domain" description="XPG N-terminal" evidence="5">
    <location>
        <begin position="226"/>
        <end position="304"/>
    </location>
</feature>
<keyword evidence="4" id="KW-0812">Transmembrane</keyword>
<dbReference type="InterPro" id="IPR022039">
    <property type="entry name" value="MKT1_C"/>
</dbReference>
<dbReference type="Pfam" id="PF09802">
    <property type="entry name" value="Sec66"/>
    <property type="match status" value="1"/>
</dbReference>
<evidence type="ECO:0000259" key="7">
    <source>
        <dbReference type="Pfam" id="PF12246"/>
    </source>
</evidence>
<accession>A0A9P5VQZ8</accession>
<dbReference type="CDD" id="cd09902">
    <property type="entry name" value="H3TH_MKT1"/>
    <property type="match status" value="1"/>
</dbReference>
<feature type="domain" description="XPG-I" evidence="6">
    <location>
        <begin position="358"/>
        <end position="440"/>
    </location>
</feature>
<dbReference type="Gene3D" id="3.40.50.1010">
    <property type="entry name" value="5'-nuclease"/>
    <property type="match status" value="1"/>
</dbReference>
<name>A0A9P5VQZ8_9FUNG</name>
<dbReference type="InterPro" id="IPR037314">
    <property type="entry name" value="MKT1_H3TH"/>
</dbReference>
<evidence type="ECO:0000313" key="9">
    <source>
        <dbReference type="EMBL" id="KAF9337611.1"/>
    </source>
</evidence>
<keyword evidence="1" id="KW-0810">Translation regulation</keyword>
<protein>
    <submittedName>
        <fullName evidence="9">Uncharacterized protein</fullName>
    </submittedName>
</protein>
<dbReference type="InterPro" id="IPR018624">
    <property type="entry name" value="Sec66"/>
</dbReference>
<dbReference type="Pfam" id="PF12246">
    <property type="entry name" value="MKT1_C"/>
    <property type="match status" value="1"/>
</dbReference>
<dbReference type="GO" id="GO:0031204">
    <property type="term" value="P:post-translational protein targeting to membrane, translocation"/>
    <property type="evidence" value="ECO:0007669"/>
    <property type="project" value="InterPro"/>
</dbReference>
<evidence type="ECO:0000259" key="8">
    <source>
        <dbReference type="Pfam" id="PF12247"/>
    </source>
</evidence>
<dbReference type="EMBL" id="JAAAUY010000021">
    <property type="protein sequence ID" value="KAF9337611.1"/>
    <property type="molecule type" value="Genomic_DNA"/>
</dbReference>
<dbReference type="PRINTS" id="PR00853">
    <property type="entry name" value="XPGRADSUPER"/>
</dbReference>
<organism evidence="9 10">
    <name type="scientific">Podila minutissima</name>
    <dbReference type="NCBI Taxonomy" id="64525"/>
    <lineage>
        <taxon>Eukaryota</taxon>
        <taxon>Fungi</taxon>
        <taxon>Fungi incertae sedis</taxon>
        <taxon>Mucoromycota</taxon>
        <taxon>Mortierellomycotina</taxon>
        <taxon>Mortierellomycetes</taxon>
        <taxon>Mortierellales</taxon>
        <taxon>Mortierellaceae</taxon>
        <taxon>Podila</taxon>
    </lineage>
</organism>
<feature type="region of interest" description="Disordered" evidence="3">
    <location>
        <begin position="154"/>
        <end position="196"/>
    </location>
</feature>
<feature type="region of interest" description="Disordered" evidence="3">
    <location>
        <begin position="207"/>
        <end position="226"/>
    </location>
</feature>
<evidence type="ECO:0000259" key="5">
    <source>
        <dbReference type="Pfam" id="PF00752"/>
    </source>
</evidence>
<feature type="domain" description="Post-transcriptional regulator MKT1 N-terminal" evidence="8">
    <location>
        <begin position="519"/>
        <end position="607"/>
    </location>
</feature>
<dbReference type="Pfam" id="PF12247">
    <property type="entry name" value="MKT1_N"/>
    <property type="match status" value="1"/>
</dbReference>
<feature type="domain" description="Post-transcriptional regulator MKT1 C-terminal" evidence="7">
    <location>
        <begin position="695"/>
        <end position="943"/>
    </location>
</feature>
<feature type="compositionally biased region" description="Low complexity" evidence="3">
    <location>
        <begin position="216"/>
        <end position="226"/>
    </location>
</feature>
<dbReference type="InterPro" id="IPR006085">
    <property type="entry name" value="XPG_DNA_repair_N"/>
</dbReference>
<dbReference type="GO" id="GO:0004518">
    <property type="term" value="F:nuclease activity"/>
    <property type="evidence" value="ECO:0007669"/>
    <property type="project" value="InterPro"/>
</dbReference>
<evidence type="ECO:0000256" key="2">
    <source>
        <dbReference type="ARBA" id="ARBA00024023"/>
    </source>
</evidence>
<sequence length="947" mass="106511">MGSGQGSVWLAIGYIGGWILAMRIFGYFWKNRKLAINDAEPWFPENLAKKDYITLLQQTEPEATDEQLMKALLLRAKEDVFRVLSMREDKQVLSRLVKQGTVGDDIWTEFTLSEKELEREIMAVIEEANTFKDGWGQTILQSASEMVMLEKNQQMEKEMQAKKEANAREKVLKDQRKEQTKAQNEKNREARKERERAKALEDLLKEHEAEKKKKSASSSPTSSKKNLITHQPLATLKDFRLGIDANVWLKRVISSAASEQYIAGIGGAPSCMRKAIEKELEGFKANSIHPLFVFSGLSLIRKDKPHVNDDNKMAKRTAAWEAMNSSKIELALSCWTSSFPVHQPDLIHLVIRILKEHGIDYLRAPYGAGPQLVYLERNPKQIIHTIYGGSELLMFDVDRVVTSIDFVKQTFGSISKKAVLQDLHMTDDQFLDMCILSGFDLCPTFPPLAEDVNFTFKNIHDLLRQHRTGFNAVKAHADSPLVVKSSYVDIFCRTRCAMKYQPVLTDEGHIEPMNKENAPSDIHEFIGYRLPDEVYYFLSRGVLGEATLNTLLWGHVAEYSPLCNGETEEYRKFLTTELLKIKSQTMALATAQLHPFYHRKVAITYWYDSNSNPEHVIKVDTVQSDIDAIGRWKTGKLLVEKELKKQGITSPSYSFCLSLLSNAGEASSTLSAQRQEKGAPLAGLTNIQSRHLSKLLQLRSFIEASTHVPSAFGKAMLGAFKMHPTAALSSEIQDGLFIALELIRAKLLTARPYSITFTKKQVVEDEAAIKAIRLITRTTSLIGARFKGVKAWAGPVNRDLLAFNSMGKVLTRHLRQLSESLLLEMLLSNEIQKEDLDFTELAAHMPFASEHSTVMGMLVKEYLEAHAVDPKLSKEQAVQVVEEKLGATSLSSLAEPVKEELQRGFTFWEVVVDAVKALGAAPGSGGVSKELLQEFTDANNWVKSRKV</sequence>
<keyword evidence="4" id="KW-1133">Transmembrane helix</keyword>
<dbReference type="GO" id="GO:0006417">
    <property type="term" value="P:regulation of translation"/>
    <property type="evidence" value="ECO:0007669"/>
    <property type="project" value="UniProtKB-KW"/>
</dbReference>
<proteinExistence type="inferred from homology"/>
<keyword evidence="10" id="KW-1185">Reference proteome</keyword>
<dbReference type="InterPro" id="IPR029060">
    <property type="entry name" value="PIN-like_dom_sf"/>
</dbReference>
<comment type="caution">
    <text evidence="9">The sequence shown here is derived from an EMBL/GenBank/DDBJ whole genome shotgun (WGS) entry which is preliminary data.</text>
</comment>
<dbReference type="Pfam" id="PF00752">
    <property type="entry name" value="XPG_N"/>
    <property type="match status" value="1"/>
</dbReference>
<dbReference type="GO" id="GO:0031207">
    <property type="term" value="C:Sec62/Sec63 complex"/>
    <property type="evidence" value="ECO:0007669"/>
    <property type="project" value="InterPro"/>
</dbReference>
<evidence type="ECO:0000313" key="10">
    <source>
        <dbReference type="Proteomes" id="UP000696485"/>
    </source>
</evidence>
<dbReference type="GO" id="GO:0006974">
    <property type="term" value="P:DNA damage response"/>
    <property type="evidence" value="ECO:0007669"/>
    <property type="project" value="UniProtKB-ARBA"/>
</dbReference>
<gene>
    <name evidence="9" type="ORF">BG006_003784</name>
</gene>
<dbReference type="InterPro" id="IPR006084">
    <property type="entry name" value="XPG/Rad2"/>
</dbReference>
<evidence type="ECO:0000259" key="6">
    <source>
        <dbReference type="Pfam" id="PF00867"/>
    </source>
</evidence>
<evidence type="ECO:0000256" key="4">
    <source>
        <dbReference type="SAM" id="Phobius"/>
    </source>
</evidence>
<evidence type="ECO:0000256" key="1">
    <source>
        <dbReference type="ARBA" id="ARBA00022845"/>
    </source>
</evidence>
<dbReference type="PANTHER" id="PTHR28229:SF1">
    <property type="entry name" value="TRANSLOCATION PROTEIN SEC66"/>
    <property type="match status" value="1"/>
</dbReference>